<dbReference type="InterPro" id="IPR000792">
    <property type="entry name" value="Tscrpt_reg_LuxR_C"/>
</dbReference>
<gene>
    <name evidence="6" type="ORF">GCM10009838_75180</name>
</gene>
<dbReference type="InterPro" id="IPR039420">
    <property type="entry name" value="WalR-like"/>
</dbReference>
<evidence type="ECO:0000259" key="5">
    <source>
        <dbReference type="PROSITE" id="PS50110"/>
    </source>
</evidence>
<name>A0ABN2T4R5_9ACTN</name>
<organism evidence="6 7">
    <name type="scientific">Catenulispora subtropica</name>
    <dbReference type="NCBI Taxonomy" id="450798"/>
    <lineage>
        <taxon>Bacteria</taxon>
        <taxon>Bacillati</taxon>
        <taxon>Actinomycetota</taxon>
        <taxon>Actinomycetes</taxon>
        <taxon>Catenulisporales</taxon>
        <taxon>Catenulisporaceae</taxon>
        <taxon>Catenulispora</taxon>
    </lineage>
</organism>
<dbReference type="InterPro" id="IPR001789">
    <property type="entry name" value="Sig_transdc_resp-reg_receiver"/>
</dbReference>
<sequence>MPTRIVLCDDHTLLTESLAASLTAKGYQVEAVTSTPAQGLAAVASLDPDILMLDVHFPMAVAQRLSRPGAPQLAPSSVGEQAFPVSRPNSRMVTAGLELAQAVLERHPRTKVLMVSATDDPAIVSAALDLGVSGFTRKDQRIDGIVQILERVAGGEVAVDPELLRAAVRHLKAPDVDQAERTLRYLTPREREVLRRIVEGESTKQIARAMDIAQSTARTHVQNVLVKLGAHSRVEASAIVARVGAVDRLGVTR</sequence>
<evidence type="ECO:0000256" key="3">
    <source>
        <dbReference type="PROSITE-ProRule" id="PRU00169"/>
    </source>
</evidence>
<feature type="domain" description="HTH luxR-type" evidence="4">
    <location>
        <begin position="179"/>
        <end position="244"/>
    </location>
</feature>
<dbReference type="InterPro" id="IPR011006">
    <property type="entry name" value="CheY-like_superfamily"/>
</dbReference>
<dbReference type="PROSITE" id="PS50110">
    <property type="entry name" value="RESPONSE_REGULATORY"/>
    <property type="match status" value="1"/>
</dbReference>
<evidence type="ECO:0000313" key="7">
    <source>
        <dbReference type="Proteomes" id="UP001499854"/>
    </source>
</evidence>
<accession>A0ABN2T4R5</accession>
<evidence type="ECO:0000256" key="1">
    <source>
        <dbReference type="ARBA" id="ARBA00022553"/>
    </source>
</evidence>
<dbReference type="CDD" id="cd17535">
    <property type="entry name" value="REC_NarL-like"/>
    <property type="match status" value="1"/>
</dbReference>
<dbReference type="SMART" id="SM00421">
    <property type="entry name" value="HTH_LUXR"/>
    <property type="match status" value="1"/>
</dbReference>
<dbReference type="InterPro" id="IPR016032">
    <property type="entry name" value="Sig_transdc_resp-reg_C-effctor"/>
</dbReference>
<reference evidence="6 7" key="1">
    <citation type="journal article" date="2019" name="Int. J. Syst. Evol. Microbiol.">
        <title>The Global Catalogue of Microorganisms (GCM) 10K type strain sequencing project: providing services to taxonomists for standard genome sequencing and annotation.</title>
        <authorList>
            <consortium name="The Broad Institute Genomics Platform"/>
            <consortium name="The Broad Institute Genome Sequencing Center for Infectious Disease"/>
            <person name="Wu L."/>
            <person name="Ma J."/>
        </authorList>
    </citation>
    <scope>NUCLEOTIDE SEQUENCE [LARGE SCALE GENOMIC DNA]</scope>
    <source>
        <strain evidence="6 7">JCM 16013</strain>
    </source>
</reference>
<keyword evidence="7" id="KW-1185">Reference proteome</keyword>
<keyword evidence="1 3" id="KW-0597">Phosphoprotein</keyword>
<protein>
    <submittedName>
        <fullName evidence="6">LuxR C-terminal-related transcriptional regulator</fullName>
    </submittedName>
</protein>
<dbReference type="SMART" id="SM00448">
    <property type="entry name" value="REC"/>
    <property type="match status" value="1"/>
</dbReference>
<evidence type="ECO:0000313" key="6">
    <source>
        <dbReference type="EMBL" id="GAA1998789.1"/>
    </source>
</evidence>
<keyword evidence="2" id="KW-0238">DNA-binding</keyword>
<proteinExistence type="predicted"/>
<dbReference type="PRINTS" id="PR00038">
    <property type="entry name" value="HTHLUXR"/>
</dbReference>
<feature type="domain" description="Response regulatory" evidence="5">
    <location>
        <begin position="4"/>
        <end position="153"/>
    </location>
</feature>
<dbReference type="InterPro" id="IPR036388">
    <property type="entry name" value="WH-like_DNA-bd_sf"/>
</dbReference>
<dbReference type="PANTHER" id="PTHR43214:SF42">
    <property type="entry name" value="TRANSCRIPTIONAL REGULATORY PROTEIN DESR"/>
    <property type="match status" value="1"/>
</dbReference>
<dbReference type="SUPFAM" id="SSF46894">
    <property type="entry name" value="C-terminal effector domain of the bipartite response regulators"/>
    <property type="match status" value="1"/>
</dbReference>
<comment type="caution">
    <text evidence="6">The sequence shown here is derived from an EMBL/GenBank/DDBJ whole genome shotgun (WGS) entry which is preliminary data.</text>
</comment>
<dbReference type="Gene3D" id="3.40.50.2300">
    <property type="match status" value="1"/>
</dbReference>
<dbReference type="SUPFAM" id="SSF52172">
    <property type="entry name" value="CheY-like"/>
    <property type="match status" value="2"/>
</dbReference>
<dbReference type="EMBL" id="BAAAQM010000063">
    <property type="protein sequence ID" value="GAA1998789.1"/>
    <property type="molecule type" value="Genomic_DNA"/>
</dbReference>
<dbReference type="Gene3D" id="1.10.10.10">
    <property type="entry name" value="Winged helix-like DNA-binding domain superfamily/Winged helix DNA-binding domain"/>
    <property type="match status" value="1"/>
</dbReference>
<dbReference type="Pfam" id="PF00196">
    <property type="entry name" value="GerE"/>
    <property type="match status" value="1"/>
</dbReference>
<feature type="modified residue" description="4-aspartylphosphate" evidence="3">
    <location>
        <position position="54"/>
    </location>
</feature>
<dbReference type="Proteomes" id="UP001499854">
    <property type="component" value="Unassembled WGS sequence"/>
</dbReference>
<evidence type="ECO:0000259" key="4">
    <source>
        <dbReference type="PROSITE" id="PS50043"/>
    </source>
</evidence>
<dbReference type="PANTHER" id="PTHR43214">
    <property type="entry name" value="TWO-COMPONENT RESPONSE REGULATOR"/>
    <property type="match status" value="1"/>
</dbReference>
<dbReference type="RefSeq" id="WP_344661970.1">
    <property type="nucleotide sequence ID" value="NZ_BAAAQM010000063.1"/>
</dbReference>
<dbReference type="CDD" id="cd06170">
    <property type="entry name" value="LuxR_C_like"/>
    <property type="match status" value="1"/>
</dbReference>
<dbReference type="PROSITE" id="PS50043">
    <property type="entry name" value="HTH_LUXR_2"/>
    <property type="match status" value="1"/>
</dbReference>
<evidence type="ECO:0000256" key="2">
    <source>
        <dbReference type="ARBA" id="ARBA00023125"/>
    </source>
</evidence>
<dbReference type="InterPro" id="IPR058245">
    <property type="entry name" value="NreC/VraR/RcsB-like_REC"/>
</dbReference>